<evidence type="ECO:0000313" key="3">
    <source>
        <dbReference type="Proteomes" id="UP000244496"/>
    </source>
</evidence>
<sequence>MAHVMTEQFAARGVPECSPGLEKLCEAVSMKRTAVVDAVAELVNAGWLERGGGNAPGRRAVYRFKSGEQCRDGGSEQCRDGGSEQCRQNEQSMPQARHCEEIPPAPPYKDQPNMNQRPAPRFATKIIVPNAGRPTQVCQVVEPGGDAAAAWDAWLRANGFAGVEAIGRRIKSGQLEGWDFPTRWPPSASDETGTRIAKRFAEWLRAIA</sequence>
<evidence type="ECO:0000256" key="1">
    <source>
        <dbReference type="SAM" id="MobiDB-lite"/>
    </source>
</evidence>
<dbReference type="AlphaFoldDB" id="A0A2S0UM37"/>
<keyword evidence="3" id="KW-1185">Reference proteome</keyword>
<protein>
    <recommendedName>
        <fullName evidence="4">Helix-turn-helix domain-containing protein</fullName>
    </recommendedName>
</protein>
<evidence type="ECO:0008006" key="4">
    <source>
        <dbReference type="Google" id="ProtNLM"/>
    </source>
</evidence>
<feature type="compositionally biased region" description="Basic and acidic residues" evidence="1">
    <location>
        <begin position="72"/>
        <end position="82"/>
    </location>
</feature>
<dbReference type="KEGG" id="geh:HYN69_10630"/>
<reference evidence="2 3" key="1">
    <citation type="submission" date="2018-04" db="EMBL/GenBank/DDBJ databases">
        <title>Genome sequencing of Gemmobacter.</title>
        <authorList>
            <person name="Yi H."/>
            <person name="Baek M.-G."/>
        </authorList>
    </citation>
    <scope>NUCLEOTIDE SEQUENCE [LARGE SCALE GENOMIC DNA]</scope>
    <source>
        <strain evidence="2 3">HYN0069</strain>
    </source>
</reference>
<dbReference type="EMBL" id="CP028918">
    <property type="protein sequence ID" value="AWB48894.1"/>
    <property type="molecule type" value="Genomic_DNA"/>
</dbReference>
<gene>
    <name evidence="2" type="ORF">HYN69_10630</name>
</gene>
<name>A0A2S0UM37_9RHOB</name>
<organism evidence="2 3">
    <name type="scientific">Paragemmobacter aquarius</name>
    <dbReference type="NCBI Taxonomy" id="2169400"/>
    <lineage>
        <taxon>Bacteria</taxon>
        <taxon>Pseudomonadati</taxon>
        <taxon>Pseudomonadota</taxon>
        <taxon>Alphaproteobacteria</taxon>
        <taxon>Rhodobacterales</taxon>
        <taxon>Paracoccaceae</taxon>
        <taxon>Paragemmobacter</taxon>
    </lineage>
</organism>
<evidence type="ECO:0000313" key="2">
    <source>
        <dbReference type="EMBL" id="AWB48894.1"/>
    </source>
</evidence>
<dbReference type="Proteomes" id="UP000244496">
    <property type="component" value="Chromosome"/>
</dbReference>
<accession>A0A2S0UM37</accession>
<feature type="region of interest" description="Disordered" evidence="1">
    <location>
        <begin position="72"/>
        <end position="91"/>
    </location>
</feature>
<proteinExistence type="predicted"/>